<dbReference type="CDD" id="cd05232">
    <property type="entry name" value="UDP_G4E_4_SDR_e"/>
    <property type="match status" value="1"/>
</dbReference>
<comment type="similarity">
    <text evidence="1">Belongs to the NAD(P)-dependent epimerase/dehydratase family.</text>
</comment>
<keyword evidence="4" id="KW-1185">Reference proteome</keyword>
<comment type="caution">
    <text evidence="3">The sequence shown here is derived from an EMBL/GenBank/DDBJ whole genome shotgun (WGS) entry which is preliminary data.</text>
</comment>
<evidence type="ECO:0000259" key="2">
    <source>
        <dbReference type="Pfam" id="PF01370"/>
    </source>
</evidence>
<organism evidence="3 4">
    <name type="scientific">Myxacorys almedinensis A</name>
    <dbReference type="NCBI Taxonomy" id="2690445"/>
    <lineage>
        <taxon>Bacteria</taxon>
        <taxon>Bacillati</taxon>
        <taxon>Cyanobacteriota</taxon>
        <taxon>Cyanophyceae</taxon>
        <taxon>Leptolyngbyales</taxon>
        <taxon>Leptolyngbyaceae</taxon>
        <taxon>Myxacorys</taxon>
        <taxon>Myxacorys almedinensis</taxon>
    </lineage>
</organism>
<dbReference type="AlphaFoldDB" id="A0A8J7Z2A0"/>
<accession>A0A8J7Z2A0</accession>
<dbReference type="EMBL" id="WVIE01000019">
    <property type="protein sequence ID" value="NDJ18719.1"/>
    <property type="molecule type" value="Genomic_DNA"/>
</dbReference>
<dbReference type="RefSeq" id="WP_162424248.1">
    <property type="nucleotide sequence ID" value="NZ_WVIE01000019.1"/>
</dbReference>
<dbReference type="InterPro" id="IPR001509">
    <property type="entry name" value="Epimerase_deHydtase"/>
</dbReference>
<sequence length="317" mass="34064">MKLLVTGASGFVGTAFCLAPQLPHTSVYGVVRSDHQTQLLPPQVKPVIAESLSDLAARHDVLSQIDCIVHLAARVHVMHDSVSDPLSAFRAVNTEATRELAIAAAKSGVRRFVYLSSIKVNGEGQANPYTELSTPSPQDPYGISKREAECALHAVAADTGLEAVIIRPPLVYGADVKANFLQLMRLVKRGVPLPFGRVENARSLVYVGNLVDAISACAVHPAAPGRTFLVSDGVAVSTPDLIRNLAIALNSPAHLLPIPPDTLRFFGKITGKSAAIDRLLSSLTIDDRAIRQTLDWQPPFTFQQGLKATATWYNTTH</sequence>
<reference evidence="3" key="1">
    <citation type="submission" date="2019-12" db="EMBL/GenBank/DDBJ databases">
        <title>High-Quality draft genome sequences of three cyanobacteria isolated from the limestone walls of the Old Cathedral of Coimbra.</title>
        <authorList>
            <person name="Tiago I."/>
            <person name="Soares F."/>
            <person name="Portugal A."/>
        </authorList>
    </citation>
    <scope>NUCLEOTIDE SEQUENCE</scope>
    <source>
        <strain evidence="3">A</strain>
    </source>
</reference>
<dbReference type="InterPro" id="IPR036291">
    <property type="entry name" value="NAD(P)-bd_dom_sf"/>
</dbReference>
<dbReference type="Proteomes" id="UP000646053">
    <property type="component" value="Unassembled WGS sequence"/>
</dbReference>
<evidence type="ECO:0000313" key="3">
    <source>
        <dbReference type="EMBL" id="NDJ18719.1"/>
    </source>
</evidence>
<protein>
    <submittedName>
        <fullName evidence="3">NAD-dependent epimerase/dehydratase family protein</fullName>
    </submittedName>
</protein>
<dbReference type="SUPFAM" id="SSF51735">
    <property type="entry name" value="NAD(P)-binding Rossmann-fold domains"/>
    <property type="match status" value="1"/>
</dbReference>
<dbReference type="Gene3D" id="3.40.50.720">
    <property type="entry name" value="NAD(P)-binding Rossmann-like Domain"/>
    <property type="match status" value="1"/>
</dbReference>
<name>A0A8J7Z2A0_9CYAN</name>
<evidence type="ECO:0000256" key="1">
    <source>
        <dbReference type="ARBA" id="ARBA00007637"/>
    </source>
</evidence>
<gene>
    <name evidence="3" type="ORF">GS601_15725</name>
</gene>
<feature type="domain" description="NAD-dependent epimerase/dehydratase" evidence="2">
    <location>
        <begin position="4"/>
        <end position="227"/>
    </location>
</feature>
<dbReference type="PANTHER" id="PTHR43000">
    <property type="entry name" value="DTDP-D-GLUCOSE 4,6-DEHYDRATASE-RELATED"/>
    <property type="match status" value="1"/>
</dbReference>
<evidence type="ECO:0000313" key="4">
    <source>
        <dbReference type="Proteomes" id="UP000646053"/>
    </source>
</evidence>
<proteinExistence type="inferred from homology"/>
<dbReference type="Pfam" id="PF01370">
    <property type="entry name" value="Epimerase"/>
    <property type="match status" value="1"/>
</dbReference>